<comment type="catalytic activity">
    <reaction evidence="1">
        <text>chorismate = isochorismate</text>
        <dbReference type="Rhea" id="RHEA:18985"/>
        <dbReference type="ChEBI" id="CHEBI:29748"/>
        <dbReference type="ChEBI" id="CHEBI:29780"/>
        <dbReference type="EC" id="5.4.4.2"/>
    </reaction>
</comment>
<evidence type="ECO:0000256" key="1">
    <source>
        <dbReference type="ARBA" id="ARBA00000799"/>
    </source>
</evidence>
<evidence type="ECO:0000256" key="3">
    <source>
        <dbReference type="ARBA" id="ARBA00012824"/>
    </source>
</evidence>
<keyword evidence="4" id="KW-0413">Isomerase</keyword>
<evidence type="ECO:0000256" key="2">
    <source>
        <dbReference type="ARBA" id="ARBA00005297"/>
    </source>
</evidence>
<feature type="domain" description="Chorismate-utilising enzyme C-terminal" evidence="6">
    <location>
        <begin position="174"/>
        <end position="434"/>
    </location>
</feature>
<dbReference type="NCBIfam" id="TIGR00543">
    <property type="entry name" value="isochor_syn"/>
    <property type="match status" value="1"/>
</dbReference>
<evidence type="ECO:0000313" key="8">
    <source>
        <dbReference type="Proteomes" id="UP000515369"/>
    </source>
</evidence>
<name>A0A7G5GN41_9BACT</name>
<dbReference type="InterPro" id="IPR004561">
    <property type="entry name" value="IsoChor_synthase"/>
</dbReference>
<dbReference type="EMBL" id="CP059732">
    <property type="protein sequence ID" value="QMW00283.1"/>
    <property type="molecule type" value="Genomic_DNA"/>
</dbReference>
<dbReference type="AlphaFoldDB" id="A0A7G5GN41"/>
<dbReference type="InterPro" id="IPR015890">
    <property type="entry name" value="Chorismate_C"/>
</dbReference>
<protein>
    <recommendedName>
        <fullName evidence="3">isochorismate synthase</fullName>
        <ecNumber evidence="3">5.4.4.2</ecNumber>
    </recommendedName>
    <alternativeName>
        <fullName evidence="5">Isochorismate mutase</fullName>
    </alternativeName>
</protein>
<dbReference type="InterPro" id="IPR005801">
    <property type="entry name" value="ADC_synthase"/>
</dbReference>
<dbReference type="Proteomes" id="UP000515369">
    <property type="component" value="Chromosome"/>
</dbReference>
<evidence type="ECO:0000256" key="4">
    <source>
        <dbReference type="ARBA" id="ARBA00023235"/>
    </source>
</evidence>
<reference evidence="7 8" key="1">
    <citation type="submission" date="2020-07" db="EMBL/GenBank/DDBJ databases">
        <title>Spirosoma foliorum sp. nov., isolated from the leaves on the Nejang mountain Korea, Republic of.</title>
        <authorList>
            <person name="Ho H."/>
            <person name="Lee Y.-J."/>
            <person name="Nurcahyanto D.-A."/>
            <person name="Kim S.-G."/>
        </authorList>
    </citation>
    <scope>NUCLEOTIDE SEQUENCE [LARGE SCALE GENOMIC DNA]</scope>
    <source>
        <strain evidence="7 8">PL0136</strain>
    </source>
</reference>
<sequence length="446" mass="49312">MQSDYRINTSSIGQLAESQRTGQPDASDLWETALSLGFPAALWRLPNQQDKQLIVSFEEVLPRVSADLDELPAGFLISPFDNLAKNAPVEAQLSEHLDQSGIVPQTLFLRADIQATFLGNGDSSQKRTELKNSASTTVELFWNTLKTRAKNKTSQPALSGLPVPIADPSAEALFEENVGHAIEAIQRGELRKVVLSRTKQVQFANAPNAVELFDKLCQKYPTAFVSAVSIPEWGQIWISATPERLVSVNADGIFKTTSLAGTQSAFHPDGTAKHPAKAMWSQKEIEEQALVSRYIIECFKKIRLREYLEEGPKSIIAGNLMHLGTSFTVDTQAVRYPQLGTVMLRLLHPTSAVCGTPRDAAFAFIRQHEPHNRELYSGFLGPVNISSNNEGPTSSIFVHIRCMKLEGRLATLYAGAGITEDSDPEQEWQETEMKCQTLLKVMMNDE</sequence>
<proteinExistence type="inferred from homology"/>
<evidence type="ECO:0000313" key="7">
    <source>
        <dbReference type="EMBL" id="QMW00283.1"/>
    </source>
</evidence>
<dbReference type="Pfam" id="PF00425">
    <property type="entry name" value="Chorismate_bind"/>
    <property type="match status" value="1"/>
</dbReference>
<dbReference type="Gene3D" id="3.60.120.10">
    <property type="entry name" value="Anthranilate synthase"/>
    <property type="match status" value="1"/>
</dbReference>
<dbReference type="RefSeq" id="WP_182457400.1">
    <property type="nucleotide sequence ID" value="NZ_CP059732.1"/>
</dbReference>
<gene>
    <name evidence="7" type="ORF">H3H32_19880</name>
</gene>
<dbReference type="KEGG" id="sfol:H3H32_19880"/>
<organism evidence="7 8">
    <name type="scientific">Spirosoma foliorum</name>
    <dbReference type="NCBI Taxonomy" id="2710596"/>
    <lineage>
        <taxon>Bacteria</taxon>
        <taxon>Pseudomonadati</taxon>
        <taxon>Bacteroidota</taxon>
        <taxon>Cytophagia</taxon>
        <taxon>Cytophagales</taxon>
        <taxon>Cytophagaceae</taxon>
        <taxon>Spirosoma</taxon>
    </lineage>
</organism>
<dbReference type="PANTHER" id="PTHR42839">
    <property type="entry name" value="ISOCHORISMATE SYNTHASE ENTC"/>
    <property type="match status" value="1"/>
</dbReference>
<dbReference type="SUPFAM" id="SSF56322">
    <property type="entry name" value="ADC synthase"/>
    <property type="match status" value="1"/>
</dbReference>
<dbReference type="PANTHER" id="PTHR42839:SF2">
    <property type="entry name" value="ISOCHORISMATE SYNTHASE ENTC"/>
    <property type="match status" value="1"/>
</dbReference>
<dbReference type="GO" id="GO:0008909">
    <property type="term" value="F:isochorismate synthase activity"/>
    <property type="evidence" value="ECO:0007669"/>
    <property type="project" value="UniProtKB-EC"/>
</dbReference>
<comment type="similarity">
    <text evidence="2">Belongs to the isochorismate synthase family.</text>
</comment>
<accession>A0A7G5GN41</accession>
<evidence type="ECO:0000259" key="6">
    <source>
        <dbReference type="Pfam" id="PF00425"/>
    </source>
</evidence>
<keyword evidence="8" id="KW-1185">Reference proteome</keyword>
<dbReference type="EC" id="5.4.4.2" evidence="3"/>
<evidence type="ECO:0000256" key="5">
    <source>
        <dbReference type="ARBA" id="ARBA00041564"/>
    </source>
</evidence>